<dbReference type="SUPFAM" id="SSF51206">
    <property type="entry name" value="cAMP-binding domain-like"/>
    <property type="match status" value="1"/>
</dbReference>
<accession>A0A840FJJ8</accession>
<dbReference type="Gene3D" id="2.60.120.10">
    <property type="entry name" value="Jelly Rolls"/>
    <property type="match status" value="1"/>
</dbReference>
<evidence type="ECO:0000313" key="1">
    <source>
        <dbReference type="EMBL" id="MBB4220644.1"/>
    </source>
</evidence>
<dbReference type="EMBL" id="JACIFZ010000001">
    <property type="protein sequence ID" value="MBB4220644.1"/>
    <property type="molecule type" value="Genomic_DNA"/>
</dbReference>
<dbReference type="InterPro" id="IPR000595">
    <property type="entry name" value="cNMP-bd_dom"/>
</dbReference>
<protein>
    <submittedName>
        <fullName evidence="1">CRP-like cAMP-binding protein</fullName>
    </submittedName>
</protein>
<reference evidence="1 2" key="1">
    <citation type="submission" date="2020-08" db="EMBL/GenBank/DDBJ databases">
        <title>Genomic Encyclopedia of Type Strains, Phase IV (KMG-V): Genome sequencing to study the core and pangenomes of soil and plant-associated prokaryotes.</title>
        <authorList>
            <person name="Whitman W."/>
        </authorList>
    </citation>
    <scope>NUCLEOTIDE SEQUENCE [LARGE SCALE GENOMIC DNA]</scope>
    <source>
        <strain evidence="1 2">34/80</strain>
    </source>
</reference>
<gene>
    <name evidence="1" type="ORF">GGD71_001391</name>
</gene>
<name>A0A840FJJ8_9BURK</name>
<dbReference type="InterPro" id="IPR014710">
    <property type="entry name" value="RmlC-like_jellyroll"/>
</dbReference>
<proteinExistence type="predicted"/>
<organism evidence="1 2">
    <name type="scientific">Variovorax guangxiensis</name>
    <dbReference type="NCBI Taxonomy" id="1775474"/>
    <lineage>
        <taxon>Bacteria</taxon>
        <taxon>Pseudomonadati</taxon>
        <taxon>Pseudomonadota</taxon>
        <taxon>Betaproteobacteria</taxon>
        <taxon>Burkholderiales</taxon>
        <taxon>Comamonadaceae</taxon>
        <taxon>Variovorax</taxon>
    </lineage>
</organism>
<sequence length="205" mass="23040">MPAAPDHDAPAGTVWHEALARRFPDLPPASLATLAAHARRETPGANGILLAAGTVWQHVFWVEQGMLRFFYIDSEGRESNKNFHAEDAFIWPVTEAMRHEPAAFFIAALVPVTVWRLSYATLQATVEGLPSWTALQLHALSGLLDDKMRREQVFLQCSARQRYETLLRERPEWAGRIPLRHLASYLGMTDVSLSRLRAEMGLIEG</sequence>
<evidence type="ECO:0000313" key="2">
    <source>
        <dbReference type="Proteomes" id="UP000524450"/>
    </source>
</evidence>
<dbReference type="Proteomes" id="UP000524450">
    <property type="component" value="Unassembled WGS sequence"/>
</dbReference>
<dbReference type="AlphaFoldDB" id="A0A840FJJ8"/>
<comment type="caution">
    <text evidence="1">The sequence shown here is derived from an EMBL/GenBank/DDBJ whole genome shotgun (WGS) entry which is preliminary data.</text>
</comment>
<dbReference type="RefSeq" id="WP_184636281.1">
    <property type="nucleotide sequence ID" value="NZ_JACIFZ010000001.1"/>
</dbReference>
<dbReference type="CDD" id="cd00038">
    <property type="entry name" value="CAP_ED"/>
    <property type="match status" value="1"/>
</dbReference>
<dbReference type="InterPro" id="IPR018490">
    <property type="entry name" value="cNMP-bd_dom_sf"/>
</dbReference>